<feature type="coiled-coil region" evidence="1">
    <location>
        <begin position="72"/>
        <end position="99"/>
    </location>
</feature>
<gene>
    <name evidence="3" type="ORF">ASCRUDRAFT_77290</name>
</gene>
<keyword evidence="4" id="KW-1185">Reference proteome</keyword>
<dbReference type="AlphaFoldDB" id="A0A1D2VC41"/>
<evidence type="ECO:0000313" key="4">
    <source>
        <dbReference type="Proteomes" id="UP000095038"/>
    </source>
</evidence>
<dbReference type="Proteomes" id="UP000095038">
    <property type="component" value="Unassembled WGS sequence"/>
</dbReference>
<dbReference type="InParanoid" id="A0A1D2VC41"/>
<dbReference type="RefSeq" id="XP_020045513.1">
    <property type="nucleotide sequence ID" value="XM_020193806.1"/>
</dbReference>
<evidence type="ECO:0000313" key="3">
    <source>
        <dbReference type="EMBL" id="ODV59206.1"/>
    </source>
</evidence>
<sequence>MVFKAGAKLLGIVIKENIRECLRPRELKRYKSQVYENVEYDFKRFERDLMDFYPVDPIIHLRRFNREVNSYLQMNKESIENLKQRVESVRQKTVRSLQEKEGVKRNEMARNEVKGNRMGIDHNSHSKLNNNDGDTSNTASTTASTTGTTITTKNNDIVFQFLIEDSIVFNNFGSMGIYFNQVLKEVGERLYCENQIQFNDFPLLKHFDVNFEYYWKEIDYKLLLEIMELLEITIKESEEKVFSIKMNEDVSTNVNENNVVQIFRVLDILKQDIFRNIYSRTSKVNPLAVFDLLYKKGDGRYCTKVMSMNRPFCEYLFIKEIHYRLQREIFGIREINKKIIKEINKSNNKCEFGLLISDFGVKFNVYNFKELLKSLIKVDPLTKSLFLKVDKKNPVLTYKRAYYKNKMSIIPEKEQVVNVSDPLFLKNSKLDIKKEATKIRNKSFKDFFIKKNDQVHYIKYVIIERNRNSEALIKIARELGCKLIVVSKKSYSSIEGEIEAYKTFQQLDQLSNAKEVVLNMLELDKLVVKDRNELLELIRILSENILSKVQKEPEGFEEFLEQM</sequence>
<dbReference type="EMBL" id="KV454487">
    <property type="protein sequence ID" value="ODV59206.1"/>
    <property type="molecule type" value="Genomic_DNA"/>
</dbReference>
<dbReference type="GeneID" id="30967442"/>
<name>A0A1D2VC41_9ASCO</name>
<evidence type="ECO:0000256" key="1">
    <source>
        <dbReference type="SAM" id="Coils"/>
    </source>
</evidence>
<proteinExistence type="predicted"/>
<keyword evidence="1" id="KW-0175">Coiled coil</keyword>
<evidence type="ECO:0000256" key="2">
    <source>
        <dbReference type="SAM" id="MobiDB-lite"/>
    </source>
</evidence>
<protein>
    <submittedName>
        <fullName evidence="3">Uncharacterized protein</fullName>
    </submittedName>
</protein>
<feature type="region of interest" description="Disordered" evidence="2">
    <location>
        <begin position="117"/>
        <end position="147"/>
    </location>
</feature>
<feature type="compositionally biased region" description="Low complexity" evidence="2">
    <location>
        <begin position="129"/>
        <end position="147"/>
    </location>
</feature>
<organism evidence="3 4">
    <name type="scientific">Ascoidea rubescens DSM 1968</name>
    <dbReference type="NCBI Taxonomy" id="1344418"/>
    <lineage>
        <taxon>Eukaryota</taxon>
        <taxon>Fungi</taxon>
        <taxon>Dikarya</taxon>
        <taxon>Ascomycota</taxon>
        <taxon>Saccharomycotina</taxon>
        <taxon>Saccharomycetes</taxon>
        <taxon>Ascoideaceae</taxon>
        <taxon>Ascoidea</taxon>
    </lineage>
</organism>
<reference evidence="4" key="1">
    <citation type="submission" date="2016-05" db="EMBL/GenBank/DDBJ databases">
        <title>Comparative genomics of biotechnologically important yeasts.</title>
        <authorList>
            <consortium name="DOE Joint Genome Institute"/>
            <person name="Riley R."/>
            <person name="Haridas S."/>
            <person name="Wolfe K.H."/>
            <person name="Lopes M.R."/>
            <person name="Hittinger C.T."/>
            <person name="Goker M."/>
            <person name="Salamov A."/>
            <person name="Wisecaver J."/>
            <person name="Long T.M."/>
            <person name="Aerts A.L."/>
            <person name="Barry K."/>
            <person name="Choi C."/>
            <person name="Clum A."/>
            <person name="Coughlan A.Y."/>
            <person name="Deshpande S."/>
            <person name="Douglass A.P."/>
            <person name="Hanson S.J."/>
            <person name="Klenk H.-P."/>
            <person name="Labutti K."/>
            <person name="Lapidus A."/>
            <person name="Lindquist E."/>
            <person name="Lipzen A."/>
            <person name="Meier-Kolthoff J.P."/>
            <person name="Ohm R.A."/>
            <person name="Otillar R.P."/>
            <person name="Pangilinan J."/>
            <person name="Peng Y."/>
            <person name="Rokas A."/>
            <person name="Rosa C.A."/>
            <person name="Scheuner C."/>
            <person name="Sibirny A.A."/>
            <person name="Slot J.C."/>
            <person name="Stielow J.B."/>
            <person name="Sun H."/>
            <person name="Kurtzman C.P."/>
            <person name="Blackwell M."/>
            <person name="Grigoriev I.V."/>
            <person name="Jeffries T.W."/>
        </authorList>
    </citation>
    <scope>NUCLEOTIDE SEQUENCE [LARGE SCALE GENOMIC DNA]</scope>
    <source>
        <strain evidence="4">DSM 1968</strain>
    </source>
</reference>
<accession>A0A1D2VC41</accession>
<feature type="non-terminal residue" evidence="3">
    <location>
        <position position="563"/>
    </location>
</feature>